<sequence>LMEKLNCSMKDSDESDYINFETTDLVFDDIVKFVDAQEEDKGGSKE</sequence>
<proteinExistence type="predicted"/>
<name>A0ABN7X3A3_GIGMA</name>
<protein>
    <submittedName>
        <fullName evidence="1">9073_t:CDS:1</fullName>
    </submittedName>
</protein>
<dbReference type="EMBL" id="CAJVQB010086042">
    <property type="protein sequence ID" value="CAG8847050.1"/>
    <property type="molecule type" value="Genomic_DNA"/>
</dbReference>
<evidence type="ECO:0000313" key="1">
    <source>
        <dbReference type="EMBL" id="CAG8847050.1"/>
    </source>
</evidence>
<feature type="non-terminal residue" evidence="1">
    <location>
        <position position="1"/>
    </location>
</feature>
<evidence type="ECO:0000313" key="2">
    <source>
        <dbReference type="Proteomes" id="UP000789901"/>
    </source>
</evidence>
<dbReference type="Proteomes" id="UP000789901">
    <property type="component" value="Unassembled WGS sequence"/>
</dbReference>
<reference evidence="1 2" key="1">
    <citation type="submission" date="2021-06" db="EMBL/GenBank/DDBJ databases">
        <authorList>
            <person name="Kallberg Y."/>
            <person name="Tangrot J."/>
            <person name="Rosling A."/>
        </authorList>
    </citation>
    <scope>NUCLEOTIDE SEQUENCE [LARGE SCALE GENOMIC DNA]</scope>
    <source>
        <strain evidence="1 2">120-4 pot B 10/14</strain>
    </source>
</reference>
<gene>
    <name evidence="1" type="ORF">GMARGA_LOCUS38468</name>
</gene>
<keyword evidence="2" id="KW-1185">Reference proteome</keyword>
<comment type="caution">
    <text evidence="1">The sequence shown here is derived from an EMBL/GenBank/DDBJ whole genome shotgun (WGS) entry which is preliminary data.</text>
</comment>
<organism evidence="1 2">
    <name type="scientific">Gigaspora margarita</name>
    <dbReference type="NCBI Taxonomy" id="4874"/>
    <lineage>
        <taxon>Eukaryota</taxon>
        <taxon>Fungi</taxon>
        <taxon>Fungi incertae sedis</taxon>
        <taxon>Mucoromycota</taxon>
        <taxon>Glomeromycotina</taxon>
        <taxon>Glomeromycetes</taxon>
        <taxon>Diversisporales</taxon>
        <taxon>Gigasporaceae</taxon>
        <taxon>Gigaspora</taxon>
    </lineage>
</organism>
<accession>A0ABN7X3A3</accession>